<dbReference type="RefSeq" id="XP_067551239.1">
    <property type="nucleotide sequence ID" value="XM_067689939.1"/>
</dbReference>
<evidence type="ECO:0000313" key="3">
    <source>
        <dbReference type="Proteomes" id="UP000669133"/>
    </source>
</evidence>
<dbReference type="Proteomes" id="UP000669133">
    <property type="component" value="Unassembled WGS sequence"/>
</dbReference>
<sequence>MKILLFTIITFSTFHSVAGSSIPRSWNETTLLTRRTRSWNDTSPTNTVITRRSWNDTALVTTPEPGLNNTQLAMLLVSLQDFNAHNLGPNFAMGAKPTDRDLDLLGKRSDLPLLDTILSTLNNTGVALTVIDFVLLRPELLDIVIQTTICAIRLRLVNLTDLVIALQRSNLIMDVLTLGLEDSEILPGLINITIEVLKQSGLDLGLLNKRFDNSVKPTNSTIEAINKRENALLDQLFISLRDSGLAISVVKHLLTTPELAAPNAHFLVSILQSHALGLGDLLTALKESNLIWDLVRQLLGDPSIVIEFGGTIVQRVVQGLIPKELVTSLS</sequence>
<proteinExistence type="predicted"/>
<accession>A0A8H8DD19</accession>
<keyword evidence="1" id="KW-0732">Signal</keyword>
<dbReference type="OrthoDB" id="4018855at2759"/>
<dbReference type="EMBL" id="JAEOAQ010000001">
    <property type="protein sequence ID" value="KAG5422123.1"/>
    <property type="molecule type" value="Genomic_DNA"/>
</dbReference>
<dbReference type="AlphaFoldDB" id="A0A8H8DD19"/>
<evidence type="ECO:0000313" key="2">
    <source>
        <dbReference type="EMBL" id="KAG5422123.1"/>
    </source>
</evidence>
<evidence type="ECO:0000256" key="1">
    <source>
        <dbReference type="SAM" id="SignalP"/>
    </source>
</evidence>
<keyword evidence="3" id="KW-1185">Reference proteome</keyword>
<gene>
    <name evidence="2" type="ORF">I9W82_001217</name>
</gene>
<organism evidence="2 3">
    <name type="scientific">Candida metapsilosis</name>
    <dbReference type="NCBI Taxonomy" id="273372"/>
    <lineage>
        <taxon>Eukaryota</taxon>
        <taxon>Fungi</taxon>
        <taxon>Dikarya</taxon>
        <taxon>Ascomycota</taxon>
        <taxon>Saccharomycotina</taxon>
        <taxon>Pichiomycetes</taxon>
        <taxon>Debaryomycetaceae</taxon>
        <taxon>Candida/Lodderomyces clade</taxon>
        <taxon>Candida</taxon>
    </lineage>
</organism>
<protein>
    <submittedName>
        <fullName evidence="2">Uncharacterized protein</fullName>
    </submittedName>
</protein>
<name>A0A8H8DD19_9ASCO</name>
<reference evidence="2 3" key="1">
    <citation type="submission" date="2020-12" db="EMBL/GenBank/DDBJ databases">
        <title>Effect of drift, selection, and recombination on the evolution of hybrid genomes in Candida yeast pathogens.</title>
        <authorList>
            <person name="Mixao V."/>
            <person name="Ksiezopolska E."/>
            <person name="Saus E."/>
            <person name="Boekhout T."/>
            <person name="Gacser A."/>
            <person name="Gabaldon T."/>
        </authorList>
    </citation>
    <scope>NUCLEOTIDE SEQUENCE [LARGE SCALE GENOMIC DNA]</scope>
    <source>
        <strain evidence="2 3">BP57</strain>
    </source>
</reference>
<dbReference type="GeneID" id="93649846"/>
<feature type="signal peptide" evidence="1">
    <location>
        <begin position="1"/>
        <end position="19"/>
    </location>
</feature>
<comment type="caution">
    <text evidence="2">The sequence shown here is derived from an EMBL/GenBank/DDBJ whole genome shotgun (WGS) entry which is preliminary data.</text>
</comment>
<feature type="chain" id="PRO_5034471282" evidence="1">
    <location>
        <begin position="20"/>
        <end position="330"/>
    </location>
</feature>